<name>A0A2R6Q0U4_ACTCC</name>
<organism evidence="4 6">
    <name type="scientific">Actinidia chinensis var. chinensis</name>
    <name type="common">Chinese soft-hair kiwi</name>
    <dbReference type="NCBI Taxonomy" id="1590841"/>
    <lineage>
        <taxon>Eukaryota</taxon>
        <taxon>Viridiplantae</taxon>
        <taxon>Streptophyta</taxon>
        <taxon>Embryophyta</taxon>
        <taxon>Tracheophyta</taxon>
        <taxon>Spermatophyta</taxon>
        <taxon>Magnoliopsida</taxon>
        <taxon>eudicotyledons</taxon>
        <taxon>Gunneridae</taxon>
        <taxon>Pentapetalae</taxon>
        <taxon>asterids</taxon>
        <taxon>Ericales</taxon>
        <taxon>Actinidiaceae</taxon>
        <taxon>Actinidia</taxon>
    </lineage>
</organism>
<dbReference type="InterPro" id="IPR021410">
    <property type="entry name" value="FAF"/>
</dbReference>
<evidence type="ECO:0000256" key="1">
    <source>
        <dbReference type="ARBA" id="ARBA00008690"/>
    </source>
</evidence>
<dbReference type="InParanoid" id="A0A2R6Q0U4"/>
<gene>
    <name evidence="4" type="ORF">CEY00_Acc23972</name>
    <name evidence="5" type="ORF">CEY00_Acc23973</name>
</gene>
<evidence type="ECO:0000313" key="6">
    <source>
        <dbReference type="Proteomes" id="UP000241394"/>
    </source>
</evidence>
<feature type="region of interest" description="Disordered" evidence="2">
    <location>
        <begin position="221"/>
        <end position="240"/>
    </location>
</feature>
<keyword evidence="6" id="KW-1185">Reference proteome</keyword>
<dbReference type="InterPro" id="IPR046431">
    <property type="entry name" value="FAF_dom"/>
</dbReference>
<dbReference type="Gramene" id="PSS00006">
    <property type="protein sequence ID" value="PSS00006"/>
    <property type="gene ID" value="CEY00_Acc23973"/>
</dbReference>
<comment type="similarity">
    <text evidence="1">Belongs to the fantastic four family.</text>
</comment>
<protein>
    <submittedName>
        <fullName evidence="4">Protein FANTASTIC FOUR like</fullName>
    </submittedName>
</protein>
<dbReference type="Pfam" id="PF11250">
    <property type="entry name" value="FAF"/>
    <property type="match status" value="1"/>
</dbReference>
<accession>A0A2R6Q0U4</accession>
<dbReference type="PANTHER" id="PTHR33155">
    <property type="entry name" value="FANTASTIC FOUR-LIKE PROTEIN (DUF3049)"/>
    <property type="match status" value="1"/>
</dbReference>
<reference evidence="6" key="2">
    <citation type="journal article" date="2018" name="BMC Genomics">
        <title>A manually annotated Actinidia chinensis var. chinensis (kiwifruit) genome highlights the challenges associated with draft genomes and gene prediction in plants.</title>
        <authorList>
            <person name="Pilkington S.M."/>
            <person name="Crowhurst R."/>
            <person name="Hilario E."/>
            <person name="Nardozza S."/>
            <person name="Fraser L."/>
            <person name="Peng Y."/>
            <person name="Gunaseelan K."/>
            <person name="Simpson R."/>
            <person name="Tahir J."/>
            <person name="Deroles S.C."/>
            <person name="Templeton K."/>
            <person name="Luo Z."/>
            <person name="Davy M."/>
            <person name="Cheng C."/>
            <person name="McNeilage M."/>
            <person name="Scaglione D."/>
            <person name="Liu Y."/>
            <person name="Zhang Q."/>
            <person name="Datson P."/>
            <person name="De Silva N."/>
            <person name="Gardiner S.E."/>
            <person name="Bassett H."/>
            <person name="Chagne D."/>
            <person name="McCallum J."/>
            <person name="Dzierzon H."/>
            <person name="Deng C."/>
            <person name="Wang Y.Y."/>
            <person name="Barron L."/>
            <person name="Manako K."/>
            <person name="Bowen J."/>
            <person name="Foster T.M."/>
            <person name="Erridge Z.A."/>
            <person name="Tiffin H."/>
            <person name="Waite C.N."/>
            <person name="Davies K.M."/>
            <person name="Grierson E.P."/>
            <person name="Laing W.A."/>
            <person name="Kirk R."/>
            <person name="Chen X."/>
            <person name="Wood M."/>
            <person name="Montefiori M."/>
            <person name="Brummell D.A."/>
            <person name="Schwinn K.E."/>
            <person name="Catanach A."/>
            <person name="Fullerton C."/>
            <person name="Li D."/>
            <person name="Meiyalaghan S."/>
            <person name="Nieuwenhuizen N."/>
            <person name="Read N."/>
            <person name="Prakash R."/>
            <person name="Hunter D."/>
            <person name="Zhang H."/>
            <person name="McKenzie M."/>
            <person name="Knabel M."/>
            <person name="Harris A."/>
            <person name="Allan A.C."/>
            <person name="Gleave A."/>
            <person name="Chen A."/>
            <person name="Janssen B.J."/>
            <person name="Plunkett B."/>
            <person name="Ampomah-Dwamena C."/>
            <person name="Voogd C."/>
            <person name="Leif D."/>
            <person name="Lafferty D."/>
            <person name="Souleyre E.J.F."/>
            <person name="Varkonyi-Gasic E."/>
            <person name="Gambi F."/>
            <person name="Hanley J."/>
            <person name="Yao J.L."/>
            <person name="Cheung J."/>
            <person name="David K.M."/>
            <person name="Warren B."/>
            <person name="Marsh K."/>
            <person name="Snowden K.C."/>
            <person name="Lin-Wang K."/>
            <person name="Brian L."/>
            <person name="Martinez-Sanchez M."/>
            <person name="Wang M."/>
            <person name="Ileperuma N."/>
            <person name="Macnee N."/>
            <person name="Campin R."/>
            <person name="McAtee P."/>
            <person name="Drummond R.S.M."/>
            <person name="Espley R.V."/>
            <person name="Ireland H.S."/>
            <person name="Wu R."/>
            <person name="Atkinson R.G."/>
            <person name="Karunairetnam S."/>
            <person name="Bulley S."/>
            <person name="Chunkath S."/>
            <person name="Hanley Z."/>
            <person name="Storey R."/>
            <person name="Thrimawithana A.H."/>
            <person name="Thomson S."/>
            <person name="David C."/>
            <person name="Testolin R."/>
            <person name="Huang H."/>
            <person name="Hellens R.P."/>
            <person name="Schaffer R.J."/>
        </authorList>
    </citation>
    <scope>NUCLEOTIDE SEQUENCE [LARGE SCALE GENOMIC DNA]</scope>
    <source>
        <strain evidence="6">cv. Red5</strain>
    </source>
</reference>
<proteinExistence type="inferred from homology"/>
<dbReference type="OrthoDB" id="1928183at2759"/>
<dbReference type="EMBL" id="NKQK01000021">
    <property type="protein sequence ID" value="PSS00006.1"/>
    <property type="molecule type" value="Genomic_DNA"/>
</dbReference>
<dbReference type="Proteomes" id="UP000241394">
    <property type="component" value="Chromosome LG21"/>
</dbReference>
<comment type="caution">
    <text evidence="4">The sequence shown here is derived from an EMBL/GenBank/DDBJ whole genome shotgun (WGS) entry which is preliminary data.</text>
</comment>
<evidence type="ECO:0000256" key="2">
    <source>
        <dbReference type="SAM" id="MobiDB-lite"/>
    </source>
</evidence>
<dbReference type="Gramene" id="PSS00005">
    <property type="protein sequence ID" value="PSS00005"/>
    <property type="gene ID" value="CEY00_Acc23972"/>
</dbReference>
<reference evidence="4 6" key="1">
    <citation type="submission" date="2017-07" db="EMBL/GenBank/DDBJ databases">
        <title>An improved, manually edited Actinidia chinensis var. chinensis (kiwifruit) genome highlights the challenges associated with draft genomes and gene prediction in plants.</title>
        <authorList>
            <person name="Pilkington S."/>
            <person name="Crowhurst R."/>
            <person name="Hilario E."/>
            <person name="Nardozza S."/>
            <person name="Fraser L."/>
            <person name="Peng Y."/>
            <person name="Gunaseelan K."/>
            <person name="Simpson R."/>
            <person name="Tahir J."/>
            <person name="Deroles S."/>
            <person name="Templeton K."/>
            <person name="Luo Z."/>
            <person name="Davy M."/>
            <person name="Cheng C."/>
            <person name="Mcneilage M."/>
            <person name="Scaglione D."/>
            <person name="Liu Y."/>
            <person name="Zhang Q."/>
            <person name="Datson P."/>
            <person name="De Silva N."/>
            <person name="Gardiner S."/>
            <person name="Bassett H."/>
            <person name="Chagne D."/>
            <person name="Mccallum J."/>
            <person name="Dzierzon H."/>
            <person name="Deng C."/>
            <person name="Wang Y.-Y."/>
            <person name="Barron N."/>
            <person name="Manako K."/>
            <person name="Bowen J."/>
            <person name="Foster T."/>
            <person name="Erridge Z."/>
            <person name="Tiffin H."/>
            <person name="Waite C."/>
            <person name="Davies K."/>
            <person name="Grierson E."/>
            <person name="Laing W."/>
            <person name="Kirk R."/>
            <person name="Chen X."/>
            <person name="Wood M."/>
            <person name="Montefiori M."/>
            <person name="Brummell D."/>
            <person name="Schwinn K."/>
            <person name="Catanach A."/>
            <person name="Fullerton C."/>
            <person name="Li D."/>
            <person name="Meiyalaghan S."/>
            <person name="Nieuwenhuizen N."/>
            <person name="Read N."/>
            <person name="Prakash R."/>
            <person name="Hunter D."/>
            <person name="Zhang H."/>
            <person name="Mckenzie M."/>
            <person name="Knabel M."/>
            <person name="Harris A."/>
            <person name="Allan A."/>
            <person name="Chen A."/>
            <person name="Janssen B."/>
            <person name="Plunkett B."/>
            <person name="Dwamena C."/>
            <person name="Voogd C."/>
            <person name="Leif D."/>
            <person name="Lafferty D."/>
            <person name="Souleyre E."/>
            <person name="Varkonyi-Gasic E."/>
            <person name="Gambi F."/>
            <person name="Hanley J."/>
            <person name="Yao J.-L."/>
            <person name="Cheung J."/>
            <person name="David K."/>
            <person name="Warren B."/>
            <person name="Marsh K."/>
            <person name="Snowden K."/>
            <person name="Lin-Wang K."/>
            <person name="Brian L."/>
            <person name="Martinez-Sanchez M."/>
            <person name="Wang M."/>
            <person name="Ileperuma N."/>
            <person name="Macnee N."/>
            <person name="Campin R."/>
            <person name="Mcatee P."/>
            <person name="Drummond R."/>
            <person name="Espley R."/>
            <person name="Ireland H."/>
            <person name="Wu R."/>
            <person name="Atkinson R."/>
            <person name="Karunairetnam S."/>
            <person name="Bulley S."/>
            <person name="Chunkath S."/>
            <person name="Hanley Z."/>
            <person name="Storey R."/>
            <person name="Thrimawithana A."/>
            <person name="Thomson S."/>
            <person name="David C."/>
            <person name="Testolin R."/>
        </authorList>
    </citation>
    <scope>NUCLEOTIDE SEQUENCE [LARGE SCALE GENOMIC DNA]</scope>
    <source>
        <strain evidence="6">cv. Red5</strain>
        <tissue evidence="4">Young leaf</tissue>
    </source>
</reference>
<dbReference type="PANTHER" id="PTHR33155:SF75">
    <property type="entry name" value="OS02G0750800 PROTEIN"/>
    <property type="match status" value="1"/>
</dbReference>
<feature type="domain" description="FAF" evidence="3">
    <location>
        <begin position="137"/>
        <end position="194"/>
    </location>
</feature>
<evidence type="ECO:0000259" key="3">
    <source>
        <dbReference type="Pfam" id="PF11250"/>
    </source>
</evidence>
<evidence type="ECO:0000313" key="4">
    <source>
        <dbReference type="EMBL" id="PSS00005.1"/>
    </source>
</evidence>
<evidence type="ECO:0000313" key="5">
    <source>
        <dbReference type="EMBL" id="PSS00006.1"/>
    </source>
</evidence>
<feature type="region of interest" description="Disordered" evidence="2">
    <location>
        <begin position="122"/>
        <end position="141"/>
    </location>
</feature>
<sequence length="289" mass="32315">MEHMKAGVLSKVKSVISVIYGIFLWVTKLSSSPKSFPPHHHLQLGLGALIFSSAQKFFSSSSSLSSSLSSSSSSTSSSSSCFSWTSTMGDLIGTESGVYMSSNEEKLLGEVDETKPYTKNINQRKRSKGIGTKREKNYPPPIHSLARTGYLTGRMPWILARHYVNGRLILREERVNRYEYFEVHRENGRLRLNLIPLDDTIPCCCPVEEENEDVDEHVEVENDGERNDCGDERNKKQDEVEEEKGSRILLACSRNEGDIRRCFPYAGTAISNSGFFGIPIVPVNKPVDA</sequence>
<dbReference type="EMBL" id="NKQK01000021">
    <property type="protein sequence ID" value="PSS00005.1"/>
    <property type="molecule type" value="Genomic_DNA"/>
</dbReference>
<dbReference type="AlphaFoldDB" id="A0A2R6Q0U4"/>